<evidence type="ECO:0000256" key="1">
    <source>
        <dbReference type="ARBA" id="ARBA00001947"/>
    </source>
</evidence>
<keyword evidence="4 7" id="KW-0378">Hydrolase</keyword>
<sequence>MKIIYADKHTLHNPSHEIMRGQILDCYEKPDRALNILDSLASADFKNVLRPLPHPLSHIERIHTAPYIEFLKTAAMEWQSEGYAGDVFATNFNIQHKIATPSKSIEGKAGYFLSDLSVSLTTGTWEALAQSVDAALTALDHVMDGEQSAFALCRPPGHHATASTAGGYCFLNNAAIAAQTYLDKGFSKVAILDVDYHHGNGTQEIFYQRNDVLFCSLHADPTYEFPYFVGHASETGEKEGIGFNRNYPMPSGTNWAPYSEALEDALNHINKYGADLLIVSLGVDTFKADPISSFSLETSDFYKMGQSISKLAMPALFVMEGGYAVEDIGSNVLNSLQGYLNR</sequence>
<dbReference type="GO" id="GO:0004407">
    <property type="term" value="F:histone deacetylase activity"/>
    <property type="evidence" value="ECO:0007669"/>
    <property type="project" value="TreeGrafter"/>
</dbReference>
<evidence type="ECO:0000313" key="8">
    <source>
        <dbReference type="Proteomes" id="UP000249417"/>
    </source>
</evidence>
<evidence type="ECO:0000256" key="4">
    <source>
        <dbReference type="ARBA" id="ARBA00022801"/>
    </source>
</evidence>
<dbReference type="InterPro" id="IPR023801">
    <property type="entry name" value="His_deacetylse_dom"/>
</dbReference>
<proteinExistence type="inferred from homology"/>
<comment type="similarity">
    <text evidence="2">Belongs to the histone deacetylase family.</text>
</comment>
<dbReference type="Proteomes" id="UP000249417">
    <property type="component" value="Unassembled WGS sequence"/>
</dbReference>
<dbReference type="PANTHER" id="PTHR10625:SF17">
    <property type="entry name" value="HISTONE DEACETYLASE 8"/>
    <property type="match status" value="1"/>
</dbReference>
<accession>A0A2W5PVA3</accession>
<evidence type="ECO:0000256" key="5">
    <source>
        <dbReference type="ARBA" id="ARBA00022833"/>
    </source>
</evidence>
<name>A0A2W5PVA3_9BACT</name>
<keyword evidence="3" id="KW-0479">Metal-binding</keyword>
<evidence type="ECO:0000256" key="3">
    <source>
        <dbReference type="ARBA" id="ARBA00022723"/>
    </source>
</evidence>
<dbReference type="GO" id="GO:0016787">
    <property type="term" value="F:hydrolase activity"/>
    <property type="evidence" value="ECO:0007669"/>
    <property type="project" value="UniProtKB-KW"/>
</dbReference>
<dbReference type="AlphaFoldDB" id="A0A2W5PVA3"/>
<evidence type="ECO:0000259" key="6">
    <source>
        <dbReference type="Pfam" id="PF00850"/>
    </source>
</evidence>
<dbReference type="PANTHER" id="PTHR10625">
    <property type="entry name" value="HISTONE DEACETYLASE HDAC1-RELATED"/>
    <property type="match status" value="1"/>
</dbReference>
<dbReference type="InterPro" id="IPR000286">
    <property type="entry name" value="HDACs"/>
</dbReference>
<protein>
    <submittedName>
        <fullName evidence="7">Acetylpolyamine amidohydrolase</fullName>
    </submittedName>
</protein>
<reference evidence="7 8" key="1">
    <citation type="submission" date="2017-08" db="EMBL/GenBank/DDBJ databases">
        <title>Infants hospitalized years apart are colonized by the same room-sourced microbial strains.</title>
        <authorList>
            <person name="Brooks B."/>
            <person name="Olm M.R."/>
            <person name="Firek B.A."/>
            <person name="Baker R."/>
            <person name="Thomas B.C."/>
            <person name="Morowitz M.J."/>
            <person name="Banfield J.F."/>
        </authorList>
    </citation>
    <scope>NUCLEOTIDE SEQUENCE [LARGE SCALE GENOMIC DNA]</scope>
    <source>
        <strain evidence="7">S2_005_002_R2_29</strain>
    </source>
</reference>
<comment type="caution">
    <text evidence="7">The sequence shown here is derived from an EMBL/GenBank/DDBJ whole genome shotgun (WGS) entry which is preliminary data.</text>
</comment>
<comment type="cofactor">
    <cofactor evidence="1">
        <name>Zn(2+)</name>
        <dbReference type="ChEBI" id="CHEBI:29105"/>
    </cofactor>
</comment>
<dbReference type="InterPro" id="IPR023696">
    <property type="entry name" value="Ureohydrolase_dom_sf"/>
</dbReference>
<dbReference type="InterPro" id="IPR037138">
    <property type="entry name" value="His_deacetylse_dom_sf"/>
</dbReference>
<dbReference type="GO" id="GO:0040029">
    <property type="term" value="P:epigenetic regulation of gene expression"/>
    <property type="evidence" value="ECO:0007669"/>
    <property type="project" value="TreeGrafter"/>
</dbReference>
<dbReference type="CDD" id="cd10001">
    <property type="entry name" value="HDAC_classII_APAH"/>
    <property type="match status" value="1"/>
</dbReference>
<dbReference type="PRINTS" id="PR01270">
    <property type="entry name" value="HDASUPER"/>
</dbReference>
<dbReference type="Pfam" id="PF00850">
    <property type="entry name" value="Hist_deacetyl"/>
    <property type="match status" value="1"/>
</dbReference>
<evidence type="ECO:0000313" key="7">
    <source>
        <dbReference type="EMBL" id="PZQ48687.1"/>
    </source>
</evidence>
<gene>
    <name evidence="7" type="ORF">DI551_00975</name>
</gene>
<dbReference type="EMBL" id="QFQB01000003">
    <property type="protein sequence ID" value="PZQ48687.1"/>
    <property type="molecule type" value="Genomic_DNA"/>
</dbReference>
<dbReference type="GO" id="GO:0046872">
    <property type="term" value="F:metal ion binding"/>
    <property type="evidence" value="ECO:0007669"/>
    <property type="project" value="UniProtKB-KW"/>
</dbReference>
<organism evidence="7 8">
    <name type="scientific">Micavibrio aeruginosavorus</name>
    <dbReference type="NCBI Taxonomy" id="349221"/>
    <lineage>
        <taxon>Bacteria</taxon>
        <taxon>Pseudomonadati</taxon>
        <taxon>Bdellovibrionota</taxon>
        <taxon>Bdellovibrionia</taxon>
        <taxon>Bdellovibrionales</taxon>
        <taxon>Pseudobdellovibrionaceae</taxon>
        <taxon>Micavibrio</taxon>
    </lineage>
</organism>
<feature type="domain" description="Histone deacetylase" evidence="6">
    <location>
        <begin position="28"/>
        <end position="335"/>
    </location>
</feature>
<evidence type="ECO:0000256" key="2">
    <source>
        <dbReference type="ARBA" id="ARBA00005947"/>
    </source>
</evidence>
<dbReference type="Gene3D" id="3.40.800.20">
    <property type="entry name" value="Histone deacetylase domain"/>
    <property type="match status" value="1"/>
</dbReference>
<dbReference type="SUPFAM" id="SSF52768">
    <property type="entry name" value="Arginase/deacetylase"/>
    <property type="match status" value="1"/>
</dbReference>
<keyword evidence="5" id="KW-0862">Zinc</keyword>